<protein>
    <submittedName>
        <fullName evidence="2">GNAT family N-acetyltransferase</fullName>
    </submittedName>
</protein>
<dbReference type="EMBL" id="CP095046">
    <property type="protein sequence ID" value="UOQ72694.1"/>
    <property type="molecule type" value="Genomic_DNA"/>
</dbReference>
<dbReference type="Proteomes" id="UP000831796">
    <property type="component" value="Chromosome"/>
</dbReference>
<dbReference type="PANTHER" id="PTHR43415">
    <property type="entry name" value="SPERMIDINE N(1)-ACETYLTRANSFERASE"/>
    <property type="match status" value="1"/>
</dbReference>
<keyword evidence="3" id="KW-1185">Reference proteome</keyword>
<evidence type="ECO:0000259" key="1">
    <source>
        <dbReference type="PROSITE" id="PS51186"/>
    </source>
</evidence>
<evidence type="ECO:0000313" key="2">
    <source>
        <dbReference type="EMBL" id="UOQ72694.1"/>
    </source>
</evidence>
<sequence length="174" mass="19718">MIKLAPLHWENVRPFYKWINDPEVIEYSMSAFQSMSTEAEIDKWFAKTLQDEASLNLGIFIEATNELVGYAGISGISRLNQSGEYFILIGEKAYWGQGVGTEVTRQVLALGFGTQHLQRIMLTVSEPNVGGLKAYQRAGFQVEGRLRKACLRQGRFHDKIVMSVLKDEWPPLAY</sequence>
<organism evidence="2 3">
    <name type="scientific">Hymenobacter cellulosilyticus</name>
    <dbReference type="NCBI Taxonomy" id="2932248"/>
    <lineage>
        <taxon>Bacteria</taxon>
        <taxon>Pseudomonadati</taxon>
        <taxon>Bacteroidota</taxon>
        <taxon>Cytophagia</taxon>
        <taxon>Cytophagales</taxon>
        <taxon>Hymenobacteraceae</taxon>
        <taxon>Hymenobacter</taxon>
    </lineage>
</organism>
<dbReference type="GO" id="GO:0016747">
    <property type="term" value="F:acyltransferase activity, transferring groups other than amino-acyl groups"/>
    <property type="evidence" value="ECO:0007669"/>
    <property type="project" value="InterPro"/>
</dbReference>
<dbReference type="RefSeq" id="WP_244676052.1">
    <property type="nucleotide sequence ID" value="NZ_CP095046.1"/>
</dbReference>
<name>A0A8T9Q545_9BACT</name>
<accession>A0A8T9Q545</accession>
<dbReference type="KEGG" id="hcu:MUN79_01480"/>
<dbReference type="AlphaFoldDB" id="A0A8T9Q545"/>
<evidence type="ECO:0000313" key="3">
    <source>
        <dbReference type="Proteomes" id="UP000831796"/>
    </source>
</evidence>
<dbReference type="PROSITE" id="PS51186">
    <property type="entry name" value="GNAT"/>
    <property type="match status" value="1"/>
</dbReference>
<gene>
    <name evidence="2" type="ORF">MUN79_01480</name>
</gene>
<dbReference type="InterPro" id="IPR000182">
    <property type="entry name" value="GNAT_dom"/>
</dbReference>
<dbReference type="SUPFAM" id="SSF55729">
    <property type="entry name" value="Acyl-CoA N-acyltransferases (Nat)"/>
    <property type="match status" value="1"/>
</dbReference>
<reference evidence="2" key="1">
    <citation type="submission" date="2022-04" db="EMBL/GenBank/DDBJ databases">
        <title>Hymenobacter sp. isolated from the air.</title>
        <authorList>
            <person name="Won M."/>
            <person name="Lee C.-M."/>
            <person name="Woen H.-Y."/>
            <person name="Kwon S.-W."/>
        </authorList>
    </citation>
    <scope>NUCLEOTIDE SEQUENCE</scope>
    <source>
        <strain evidence="2">5116S-3</strain>
    </source>
</reference>
<dbReference type="Gene3D" id="3.40.630.30">
    <property type="match status" value="1"/>
</dbReference>
<dbReference type="InterPro" id="IPR016181">
    <property type="entry name" value="Acyl_CoA_acyltransferase"/>
</dbReference>
<proteinExistence type="predicted"/>
<dbReference type="PANTHER" id="PTHR43415:SF3">
    <property type="entry name" value="GNAT-FAMILY ACETYLTRANSFERASE"/>
    <property type="match status" value="1"/>
</dbReference>
<dbReference type="Pfam" id="PF13302">
    <property type="entry name" value="Acetyltransf_3"/>
    <property type="match status" value="1"/>
</dbReference>
<feature type="domain" description="N-acetyltransferase" evidence="1">
    <location>
        <begin position="10"/>
        <end position="167"/>
    </location>
</feature>